<reference evidence="3 4" key="1">
    <citation type="journal article" date="2019" name="Genome Biol. Evol.">
        <title>Insights into the evolution of the New World diploid cottons (Gossypium, subgenus Houzingenia) based on genome sequencing.</title>
        <authorList>
            <person name="Grover C.E."/>
            <person name="Arick M.A. 2nd"/>
            <person name="Thrash A."/>
            <person name="Conover J.L."/>
            <person name="Sanders W.S."/>
            <person name="Peterson D.G."/>
            <person name="Frelichowski J.E."/>
            <person name="Scheffler J.A."/>
            <person name="Scheffler B.E."/>
            <person name="Wendel J.F."/>
        </authorList>
    </citation>
    <scope>NUCLEOTIDE SEQUENCE [LARGE SCALE GENOMIC DNA]</scope>
    <source>
        <strain evidence="3">4</strain>
        <tissue evidence="3">Leaf</tissue>
    </source>
</reference>
<accession>A0A7J9B4I4</accession>
<organism evidence="3 4">
    <name type="scientific">Gossypium laxum</name>
    <dbReference type="NCBI Taxonomy" id="34288"/>
    <lineage>
        <taxon>Eukaryota</taxon>
        <taxon>Viridiplantae</taxon>
        <taxon>Streptophyta</taxon>
        <taxon>Embryophyta</taxon>
        <taxon>Tracheophyta</taxon>
        <taxon>Spermatophyta</taxon>
        <taxon>Magnoliopsida</taxon>
        <taxon>eudicotyledons</taxon>
        <taxon>Gunneridae</taxon>
        <taxon>Pentapetalae</taxon>
        <taxon>rosids</taxon>
        <taxon>malvids</taxon>
        <taxon>Malvales</taxon>
        <taxon>Malvaceae</taxon>
        <taxon>Malvoideae</taxon>
        <taxon>Gossypium</taxon>
    </lineage>
</organism>
<evidence type="ECO:0000313" key="3">
    <source>
        <dbReference type="EMBL" id="MBA0731190.1"/>
    </source>
</evidence>
<keyword evidence="4" id="KW-1185">Reference proteome</keyword>
<evidence type="ECO:0000313" key="4">
    <source>
        <dbReference type="Proteomes" id="UP000593574"/>
    </source>
</evidence>
<feature type="domain" description="Transposase MuDR plant" evidence="2">
    <location>
        <begin position="205"/>
        <end position="261"/>
    </location>
</feature>
<dbReference type="PANTHER" id="PTHR31973">
    <property type="entry name" value="POLYPROTEIN, PUTATIVE-RELATED"/>
    <property type="match status" value="1"/>
</dbReference>
<dbReference type="InterPro" id="IPR004332">
    <property type="entry name" value="Transposase_MuDR"/>
</dbReference>
<dbReference type="PANTHER" id="PTHR31973:SF187">
    <property type="entry name" value="MUTATOR TRANSPOSASE MUDRA PROTEIN"/>
    <property type="match status" value="1"/>
</dbReference>
<protein>
    <recommendedName>
        <fullName evidence="2">Transposase MuDR plant domain-containing protein</fullName>
    </recommendedName>
</protein>
<feature type="compositionally biased region" description="Polar residues" evidence="1">
    <location>
        <begin position="113"/>
        <end position="125"/>
    </location>
</feature>
<dbReference type="AlphaFoldDB" id="A0A7J9B4I4"/>
<evidence type="ECO:0000259" key="2">
    <source>
        <dbReference type="Pfam" id="PF03108"/>
    </source>
</evidence>
<comment type="caution">
    <text evidence="3">The sequence shown here is derived from an EMBL/GenBank/DDBJ whole genome shotgun (WGS) entry which is preliminary data.</text>
</comment>
<feature type="compositionally biased region" description="Polar residues" evidence="1">
    <location>
        <begin position="158"/>
        <end position="171"/>
    </location>
</feature>
<proteinExistence type="predicted"/>
<dbReference type="EMBL" id="JABEZV010448891">
    <property type="protein sequence ID" value="MBA0731190.1"/>
    <property type="molecule type" value="Genomic_DNA"/>
</dbReference>
<gene>
    <name evidence="3" type="ORF">Golax_020465</name>
</gene>
<name>A0A7J9B4I4_9ROSI</name>
<dbReference type="Pfam" id="PF03108">
    <property type="entry name" value="DBD_Tnp_Mut"/>
    <property type="match status" value="1"/>
</dbReference>
<evidence type="ECO:0000256" key="1">
    <source>
        <dbReference type="SAM" id="MobiDB-lite"/>
    </source>
</evidence>
<feature type="region of interest" description="Disordered" evidence="1">
    <location>
        <begin position="91"/>
        <end position="174"/>
    </location>
</feature>
<feature type="compositionally biased region" description="Basic and acidic residues" evidence="1">
    <location>
        <begin position="145"/>
        <end position="154"/>
    </location>
</feature>
<dbReference type="Proteomes" id="UP000593574">
    <property type="component" value="Unassembled WGS sequence"/>
</dbReference>
<sequence length="341" mass="38518">MVVEAEYRAVNNFAYCEGELDFSKGLSVCYDNSSFIVMINHIRNIGFIRVYVEHEVDTPDIIGDTMLLVTIRERELNSGIGELFTELGEESNVGSKLGGSSDACVDSEEESSKNSGTSDIDSSLGSEGVLRAKSKDEEGVNVGEGSERGEKNGEVSDESSGGTNYINSSDLESYRSDSDGAIVCRRSWHVCFDPTNLIPYLELDMVFNGPKEFKNALAKYAVNKRFDIVYFRNEKGRTRARGGEYGCLFRIYATVDNSDGFYKIKTFIETHECLIPFKNKRAFYKFVGEHFLGKIRVILKLKLSEMQKLTNEELKVDLSKDTYRRAKRWALEEINGRVLWD</sequence>